<dbReference type="Gene3D" id="2.170.270.10">
    <property type="entry name" value="SET domain"/>
    <property type="match status" value="1"/>
</dbReference>
<dbReference type="Pfam" id="PF00856">
    <property type="entry name" value="SET"/>
    <property type="match status" value="1"/>
</dbReference>
<keyword evidence="3" id="KW-1185">Reference proteome</keyword>
<comment type="caution">
    <text evidence="2">The sequence shown here is derived from an EMBL/GenBank/DDBJ whole genome shotgun (WGS) entry which is preliminary data.</text>
</comment>
<evidence type="ECO:0000259" key="1">
    <source>
        <dbReference type="PROSITE" id="PS50280"/>
    </source>
</evidence>
<dbReference type="InterPro" id="IPR046341">
    <property type="entry name" value="SET_dom_sf"/>
</dbReference>
<protein>
    <recommendedName>
        <fullName evidence="1">SET domain-containing protein</fullName>
    </recommendedName>
</protein>
<dbReference type="PROSITE" id="PS50280">
    <property type="entry name" value="SET"/>
    <property type="match status" value="1"/>
</dbReference>
<dbReference type="GO" id="GO:0005634">
    <property type="term" value="C:nucleus"/>
    <property type="evidence" value="ECO:0007669"/>
    <property type="project" value="TreeGrafter"/>
</dbReference>
<evidence type="ECO:0000313" key="2">
    <source>
        <dbReference type="EMBL" id="KAK0644664.1"/>
    </source>
</evidence>
<feature type="domain" description="SET" evidence="1">
    <location>
        <begin position="8"/>
        <end position="319"/>
    </location>
</feature>
<evidence type="ECO:0000313" key="3">
    <source>
        <dbReference type="Proteomes" id="UP001174936"/>
    </source>
</evidence>
<name>A0AA39Y2R7_9PEZI</name>
<dbReference type="InterPro" id="IPR001214">
    <property type="entry name" value="SET_dom"/>
</dbReference>
<organism evidence="2 3">
    <name type="scientific">Cercophora newfieldiana</name>
    <dbReference type="NCBI Taxonomy" id="92897"/>
    <lineage>
        <taxon>Eukaryota</taxon>
        <taxon>Fungi</taxon>
        <taxon>Dikarya</taxon>
        <taxon>Ascomycota</taxon>
        <taxon>Pezizomycotina</taxon>
        <taxon>Sordariomycetes</taxon>
        <taxon>Sordariomycetidae</taxon>
        <taxon>Sordariales</taxon>
        <taxon>Lasiosphaeriaceae</taxon>
        <taxon>Cercophora</taxon>
    </lineage>
</organism>
<sequence length="352" mass="38691">MDPCNDSASPRLFTIDEAPGAGRGVFASRDLAAGEKILTANDLCVHVLFREYRGEICYNCFGYDLGGKQPIKDATHGLAFCSQQCQITFLLESDDLCMAARAAVEKLLKTKATSNQHSDTLLEPRPSPADIEKAWAVAKTQGDLIRIARLNDPDKPAPTKSHLRALQRPLSAPVSPDVLAFLLSAAFTNYNTLKYSDPVKSTLIHALESESQPYLSAHELAEYTTSYLQLLAVLPVDLLSFVSGAKLHEIKSRETHNSFGIRSLFDDGSEFFGYGVWPSASYFNHSCGPNLVRVRKGRSWVFSAGRDIEKGEQLYISSGEVMSGTERRGLLRKTWGFECGCGRCVEERGVVG</sequence>
<accession>A0AA39Y2R7</accession>
<proteinExistence type="predicted"/>
<dbReference type="CDD" id="cd20071">
    <property type="entry name" value="SET_SMYD"/>
    <property type="match status" value="1"/>
</dbReference>
<dbReference type="SUPFAM" id="SSF82199">
    <property type="entry name" value="SET domain"/>
    <property type="match status" value="1"/>
</dbReference>
<dbReference type="InterPro" id="IPR050869">
    <property type="entry name" value="H3K4_H4K5_MeTrfase"/>
</dbReference>
<dbReference type="Proteomes" id="UP001174936">
    <property type="component" value="Unassembled WGS sequence"/>
</dbReference>
<gene>
    <name evidence="2" type="ORF">B0T16DRAFT_438585</name>
</gene>
<dbReference type="AlphaFoldDB" id="A0AA39Y2R7"/>
<dbReference type="PANTHER" id="PTHR12197:SF294">
    <property type="entry name" value="POTENTIAL PROTEIN LYSINE METHYLTRANSFERASE SET6"/>
    <property type="match status" value="1"/>
</dbReference>
<reference evidence="2" key="1">
    <citation type="submission" date="2023-06" db="EMBL/GenBank/DDBJ databases">
        <title>Genome-scale phylogeny and comparative genomics of the fungal order Sordariales.</title>
        <authorList>
            <consortium name="Lawrence Berkeley National Laboratory"/>
            <person name="Hensen N."/>
            <person name="Bonometti L."/>
            <person name="Westerberg I."/>
            <person name="Brannstrom I.O."/>
            <person name="Guillou S."/>
            <person name="Cros-Aarteil S."/>
            <person name="Calhoun S."/>
            <person name="Haridas S."/>
            <person name="Kuo A."/>
            <person name="Mondo S."/>
            <person name="Pangilinan J."/>
            <person name="Riley R."/>
            <person name="Labutti K."/>
            <person name="Andreopoulos B."/>
            <person name="Lipzen A."/>
            <person name="Chen C."/>
            <person name="Yanf M."/>
            <person name="Daum C."/>
            <person name="Ng V."/>
            <person name="Clum A."/>
            <person name="Steindorff A."/>
            <person name="Ohm R."/>
            <person name="Martin F."/>
            <person name="Silar P."/>
            <person name="Natvig D."/>
            <person name="Lalanne C."/>
            <person name="Gautier V."/>
            <person name="Ament-Velasquez S.L."/>
            <person name="Kruys A."/>
            <person name="Hutchinson M.I."/>
            <person name="Powell A.J."/>
            <person name="Barry K."/>
            <person name="Miller A.N."/>
            <person name="Grigoriev I.V."/>
            <person name="Debuchy R."/>
            <person name="Gladieux P."/>
            <person name="Thoren M.H."/>
            <person name="Johannesson H."/>
        </authorList>
    </citation>
    <scope>NUCLEOTIDE SEQUENCE</scope>
    <source>
        <strain evidence="2">SMH2532-1</strain>
    </source>
</reference>
<dbReference type="PANTHER" id="PTHR12197">
    <property type="entry name" value="HISTONE-LYSINE N-METHYLTRANSFERASE SMYD"/>
    <property type="match status" value="1"/>
</dbReference>
<dbReference type="EMBL" id="JAULSV010000005">
    <property type="protein sequence ID" value="KAK0644664.1"/>
    <property type="molecule type" value="Genomic_DNA"/>
</dbReference>